<evidence type="ECO:0000256" key="4">
    <source>
        <dbReference type="ARBA" id="ARBA00023136"/>
    </source>
</evidence>
<sequence length="529" mass="59295">MKSIKNIALLKTIALVLGVSLLNSCDIESELLTNISNESFYQTQDDAYDALVACYDGMQIATGGVKESFYTASEVGSDDCFGGTGISDGYNYQVIDEFDISRAPSYTDLYNNIWINYYRAIYRCNVLLQKMDQITWDDDNARAQYEAEAKFIRAYSYFDMVRLWGNIPLVTEPTTDNIPQSDPDEVYTVIAEDLLYAAENLPDEVYSSTESGRITRWAAKSMLARVYLYYTGYYSKSDLVGLVSQSDALDHLEDVIASSGHALVSDFGTLWEAADVENYAGENNEEIVFAVKYTYTSNYTGDTDGNLWKVMFGMRGLNQYPYGQGWGVTVNSKLYDLYDSGDSRRWATVISVDDEDLPVDITAQREYTGYYNKKYTPLLTEDGEYPGAAAGGDSDFQLNQMQDYFVIRYADVLLMASELGSTNAQTYFDEVRHRALGNDYTQLTVTQDRIMEERHKEFALEGIRYWDLLRQGVSTAANTIGETTTVYSGGVETTKTIDGAQITATQGLFQIPNTQISLSGGVLQQNTGW</sequence>
<evidence type="ECO:0000259" key="8">
    <source>
        <dbReference type="Pfam" id="PF14322"/>
    </source>
</evidence>
<evidence type="ECO:0000256" key="2">
    <source>
        <dbReference type="ARBA" id="ARBA00006275"/>
    </source>
</evidence>
<dbReference type="InterPro" id="IPR012944">
    <property type="entry name" value="SusD_RagB_dom"/>
</dbReference>
<protein>
    <submittedName>
        <fullName evidence="9">Membrane protein</fullName>
    </submittedName>
</protein>
<dbReference type="Pfam" id="PF14322">
    <property type="entry name" value="SusD-like_3"/>
    <property type="match status" value="1"/>
</dbReference>
<organism evidence="9 10">
    <name type="scientific">Neptunitalea chrysea</name>
    <dbReference type="NCBI Taxonomy" id="1647581"/>
    <lineage>
        <taxon>Bacteria</taxon>
        <taxon>Pseudomonadati</taxon>
        <taxon>Bacteroidota</taxon>
        <taxon>Flavobacteriia</taxon>
        <taxon>Flavobacteriales</taxon>
        <taxon>Flavobacteriaceae</taxon>
        <taxon>Neptunitalea</taxon>
    </lineage>
</organism>
<evidence type="ECO:0000256" key="3">
    <source>
        <dbReference type="ARBA" id="ARBA00022729"/>
    </source>
</evidence>
<feature type="chain" id="PRO_5040765966" evidence="6">
    <location>
        <begin position="25"/>
        <end position="529"/>
    </location>
</feature>
<gene>
    <name evidence="9" type="ORF">NBRC110019_10040</name>
</gene>
<name>A0A9W6ETH0_9FLAO</name>
<evidence type="ECO:0000256" key="6">
    <source>
        <dbReference type="SAM" id="SignalP"/>
    </source>
</evidence>
<reference evidence="9" key="1">
    <citation type="submission" date="2022-07" db="EMBL/GenBank/DDBJ databases">
        <title>Taxonomy of Novel Oxalotrophic and Methylotrophic Bacteria.</title>
        <authorList>
            <person name="Sahin N."/>
            <person name="Tani A."/>
        </authorList>
    </citation>
    <scope>NUCLEOTIDE SEQUENCE</scope>
    <source>
        <strain evidence="9">AM327</strain>
    </source>
</reference>
<accession>A0A9W6ETH0</accession>
<keyword evidence="3 6" id="KW-0732">Signal</keyword>
<comment type="caution">
    <text evidence="9">The sequence shown here is derived from an EMBL/GenBank/DDBJ whole genome shotgun (WGS) entry which is preliminary data.</text>
</comment>
<dbReference type="InterPro" id="IPR011990">
    <property type="entry name" value="TPR-like_helical_dom_sf"/>
</dbReference>
<dbReference type="Proteomes" id="UP001143545">
    <property type="component" value="Unassembled WGS sequence"/>
</dbReference>
<dbReference type="Pfam" id="PF07980">
    <property type="entry name" value="SusD_RagB"/>
    <property type="match status" value="1"/>
</dbReference>
<comment type="subcellular location">
    <subcellularLocation>
        <location evidence="1">Cell outer membrane</location>
    </subcellularLocation>
</comment>
<evidence type="ECO:0000313" key="10">
    <source>
        <dbReference type="Proteomes" id="UP001143545"/>
    </source>
</evidence>
<keyword evidence="10" id="KW-1185">Reference proteome</keyword>
<dbReference type="AlphaFoldDB" id="A0A9W6ETH0"/>
<feature type="domain" description="RagB/SusD" evidence="7">
    <location>
        <begin position="362"/>
        <end position="529"/>
    </location>
</feature>
<keyword evidence="4" id="KW-0472">Membrane</keyword>
<dbReference type="SUPFAM" id="SSF48452">
    <property type="entry name" value="TPR-like"/>
    <property type="match status" value="1"/>
</dbReference>
<dbReference type="GO" id="GO:0009279">
    <property type="term" value="C:cell outer membrane"/>
    <property type="evidence" value="ECO:0007669"/>
    <property type="project" value="UniProtKB-SubCell"/>
</dbReference>
<evidence type="ECO:0000313" key="9">
    <source>
        <dbReference type="EMBL" id="GLB51965.1"/>
    </source>
</evidence>
<dbReference type="Gene3D" id="1.25.40.390">
    <property type="match status" value="1"/>
</dbReference>
<evidence type="ECO:0000256" key="1">
    <source>
        <dbReference type="ARBA" id="ARBA00004442"/>
    </source>
</evidence>
<proteinExistence type="inferred from homology"/>
<dbReference type="RefSeq" id="WP_281753012.1">
    <property type="nucleotide sequence ID" value="NZ_BRVP01000005.1"/>
</dbReference>
<evidence type="ECO:0000256" key="5">
    <source>
        <dbReference type="ARBA" id="ARBA00023237"/>
    </source>
</evidence>
<dbReference type="CDD" id="cd08977">
    <property type="entry name" value="SusD"/>
    <property type="match status" value="1"/>
</dbReference>
<keyword evidence="5" id="KW-0998">Cell outer membrane</keyword>
<evidence type="ECO:0000259" key="7">
    <source>
        <dbReference type="Pfam" id="PF07980"/>
    </source>
</evidence>
<feature type="domain" description="SusD-like N-terminal" evidence="8">
    <location>
        <begin position="105"/>
        <end position="228"/>
    </location>
</feature>
<dbReference type="EMBL" id="BRVP01000005">
    <property type="protein sequence ID" value="GLB51965.1"/>
    <property type="molecule type" value="Genomic_DNA"/>
</dbReference>
<dbReference type="InterPro" id="IPR033985">
    <property type="entry name" value="SusD-like_N"/>
</dbReference>
<feature type="signal peptide" evidence="6">
    <location>
        <begin position="1"/>
        <end position="24"/>
    </location>
</feature>
<comment type="similarity">
    <text evidence="2">Belongs to the SusD family.</text>
</comment>